<sequence>MAPSSSLCIRAVLTSFRRISGFELTKQSPARSHSMSFGRADLGGDAAPFANSNREGYKEEHDLVVVDSTDEPHDGDEKQEEAHSKDPSNDVDAGDNAEAFPPGSHANQQEPD</sequence>
<reference evidence="1" key="1">
    <citation type="submission" date="2021-08" db="EMBL/GenBank/DDBJ databases">
        <title>The first chromosome-level gecko genome reveals the dynamic sex chromosomes of Neotropical dwarf geckos (Sphaerodactylidae: Sphaerodactylus).</title>
        <authorList>
            <person name="Pinto B.J."/>
            <person name="Keating S.E."/>
            <person name="Gamble T."/>
        </authorList>
    </citation>
    <scope>NUCLEOTIDE SEQUENCE</scope>
    <source>
        <strain evidence="1">TG3544</strain>
    </source>
</reference>
<gene>
    <name evidence="1" type="ORF">K3G42_031241</name>
</gene>
<name>A0ACB8ELV4_9SAUR</name>
<proteinExistence type="predicted"/>
<dbReference type="Proteomes" id="UP000827872">
    <property type="component" value="Linkage Group LG03"/>
</dbReference>
<keyword evidence="2" id="KW-1185">Reference proteome</keyword>
<dbReference type="EMBL" id="CM037616">
    <property type="protein sequence ID" value="KAH7993517.1"/>
    <property type="molecule type" value="Genomic_DNA"/>
</dbReference>
<organism evidence="1 2">
    <name type="scientific">Sphaerodactylus townsendi</name>
    <dbReference type="NCBI Taxonomy" id="933632"/>
    <lineage>
        <taxon>Eukaryota</taxon>
        <taxon>Metazoa</taxon>
        <taxon>Chordata</taxon>
        <taxon>Craniata</taxon>
        <taxon>Vertebrata</taxon>
        <taxon>Euteleostomi</taxon>
        <taxon>Lepidosauria</taxon>
        <taxon>Squamata</taxon>
        <taxon>Bifurcata</taxon>
        <taxon>Gekkota</taxon>
        <taxon>Sphaerodactylidae</taxon>
        <taxon>Sphaerodactylus</taxon>
    </lineage>
</organism>
<accession>A0ACB8ELV4</accession>
<evidence type="ECO:0000313" key="1">
    <source>
        <dbReference type="EMBL" id="KAH7993517.1"/>
    </source>
</evidence>
<protein>
    <submittedName>
        <fullName evidence="1">Uncharacterized protein</fullName>
    </submittedName>
</protein>
<evidence type="ECO:0000313" key="2">
    <source>
        <dbReference type="Proteomes" id="UP000827872"/>
    </source>
</evidence>
<comment type="caution">
    <text evidence="1">The sequence shown here is derived from an EMBL/GenBank/DDBJ whole genome shotgun (WGS) entry which is preliminary data.</text>
</comment>